<organism evidence="2 3">
    <name type="scientific">candidate division WOR-1 bacterium DG_54_3</name>
    <dbReference type="NCBI Taxonomy" id="1703775"/>
    <lineage>
        <taxon>Bacteria</taxon>
        <taxon>Bacillati</taxon>
        <taxon>Saganbacteria</taxon>
    </lineage>
</organism>
<dbReference type="EMBL" id="LIZX01000030">
    <property type="protein sequence ID" value="KPJ69178.1"/>
    <property type="molecule type" value="Genomic_DNA"/>
</dbReference>
<accession>A0A0S7Y3L2</accession>
<comment type="caution">
    <text evidence="2">The sequence shown here is derived from an EMBL/GenBank/DDBJ whole genome shotgun (WGS) entry which is preliminary data.</text>
</comment>
<protein>
    <submittedName>
        <fullName evidence="2">Uncharacterized protein</fullName>
    </submittedName>
</protein>
<evidence type="ECO:0000256" key="1">
    <source>
        <dbReference type="SAM" id="MobiDB-lite"/>
    </source>
</evidence>
<name>A0A0S7Y3L2_UNCSA</name>
<proteinExistence type="predicted"/>
<evidence type="ECO:0000313" key="3">
    <source>
        <dbReference type="Proteomes" id="UP000051861"/>
    </source>
</evidence>
<feature type="region of interest" description="Disordered" evidence="1">
    <location>
        <begin position="1"/>
        <end position="26"/>
    </location>
</feature>
<reference evidence="2 3" key="1">
    <citation type="journal article" date="2015" name="Microbiome">
        <title>Genomic resolution of linkages in carbon, nitrogen, and sulfur cycling among widespread estuary sediment bacteria.</title>
        <authorList>
            <person name="Baker B.J."/>
            <person name="Lazar C.S."/>
            <person name="Teske A.P."/>
            <person name="Dick G.J."/>
        </authorList>
    </citation>
    <scope>NUCLEOTIDE SEQUENCE [LARGE SCALE GENOMIC DNA]</scope>
    <source>
        <strain evidence="2">DG_54_3</strain>
    </source>
</reference>
<evidence type="ECO:0000313" key="2">
    <source>
        <dbReference type="EMBL" id="KPJ69178.1"/>
    </source>
</evidence>
<dbReference type="AlphaFoldDB" id="A0A0S7Y3L2"/>
<sequence>MAIDTTNMKTGGLETLQSESSNASNSSYVDINQLNDTLKGIATNAIIKFEKSKDASKSTEDKQLVVNQLSDFGVKGLKVNTFV</sequence>
<gene>
    <name evidence="2" type="ORF">AMJ44_04445</name>
</gene>
<dbReference type="Proteomes" id="UP000051861">
    <property type="component" value="Unassembled WGS sequence"/>
</dbReference>